<evidence type="ECO:0000313" key="2">
    <source>
        <dbReference type="Proteomes" id="UP000239757"/>
    </source>
</evidence>
<dbReference type="AlphaFoldDB" id="A0A2P5X262"/>
<reference evidence="1 2" key="1">
    <citation type="submission" date="2015-01" db="EMBL/GenBank/DDBJ databases">
        <title>Genome of allotetraploid Gossypium barbadense reveals genomic plasticity and fiber elongation in cotton evolution.</title>
        <authorList>
            <person name="Chen X."/>
            <person name="Liu X."/>
            <person name="Zhao B."/>
            <person name="Zheng H."/>
            <person name="Hu Y."/>
            <person name="Lu G."/>
            <person name="Yang C."/>
            <person name="Chen J."/>
            <person name="Shan C."/>
            <person name="Zhang L."/>
            <person name="Zhou Y."/>
            <person name="Wang L."/>
            <person name="Guo W."/>
            <person name="Bai Y."/>
            <person name="Ruan J."/>
            <person name="Shangguan X."/>
            <person name="Mao Y."/>
            <person name="Jiang J."/>
            <person name="Zhu Y."/>
            <person name="Lei J."/>
            <person name="Kang H."/>
            <person name="Chen S."/>
            <person name="He X."/>
            <person name="Wang R."/>
            <person name="Wang Y."/>
            <person name="Chen J."/>
            <person name="Wang L."/>
            <person name="Yu S."/>
            <person name="Wang B."/>
            <person name="Wei J."/>
            <person name="Song S."/>
            <person name="Lu X."/>
            <person name="Gao Z."/>
            <person name="Gu W."/>
            <person name="Deng X."/>
            <person name="Ma D."/>
            <person name="Wang S."/>
            <person name="Liang W."/>
            <person name="Fang L."/>
            <person name="Cai C."/>
            <person name="Zhu X."/>
            <person name="Zhou B."/>
            <person name="Zhang Y."/>
            <person name="Chen Z."/>
            <person name="Xu S."/>
            <person name="Zhu R."/>
            <person name="Wang S."/>
            <person name="Zhang T."/>
            <person name="Zhao G."/>
        </authorList>
    </citation>
    <scope>NUCLEOTIDE SEQUENCE [LARGE SCALE GENOMIC DNA]</scope>
    <source>
        <strain evidence="2">cv. Xinhai21</strain>
        <tissue evidence="1">Leaf</tissue>
    </source>
</reference>
<name>A0A2P5X262_GOSBA</name>
<dbReference type="Proteomes" id="UP000239757">
    <property type="component" value="Unassembled WGS sequence"/>
</dbReference>
<organism evidence="1 2">
    <name type="scientific">Gossypium barbadense</name>
    <name type="common">Sea Island cotton</name>
    <name type="synonym">Hibiscus barbadensis</name>
    <dbReference type="NCBI Taxonomy" id="3634"/>
    <lineage>
        <taxon>Eukaryota</taxon>
        <taxon>Viridiplantae</taxon>
        <taxon>Streptophyta</taxon>
        <taxon>Embryophyta</taxon>
        <taxon>Tracheophyta</taxon>
        <taxon>Spermatophyta</taxon>
        <taxon>Magnoliopsida</taxon>
        <taxon>eudicotyledons</taxon>
        <taxon>Gunneridae</taxon>
        <taxon>Pentapetalae</taxon>
        <taxon>rosids</taxon>
        <taxon>malvids</taxon>
        <taxon>Malvales</taxon>
        <taxon>Malvaceae</taxon>
        <taxon>Malvoideae</taxon>
        <taxon>Gossypium</taxon>
    </lineage>
</organism>
<sequence length="236" mass="27585">MEGCNTTFFHRFAPQRRRINYIKELKMKNNSVTTYKSEMAVITKEYFSKLFKSSRGEGLESGLEGVNRCVTEDMNRELNEVYKIEEIQKTLKEMAQLKVVGKDDFPTFFFEKFWHKCKNRAELLEHTFRDCLAIKEIFGKLRVQRSQGNKALHEGFHRLALETIQFTKAYLSDWDRAVQTGLDLEYRQKISRKGNEVAHVVAREGLNRKETAHLEGQVPESAVAAVEKDNRRRDLS</sequence>
<proteinExistence type="predicted"/>
<accession>A0A2P5X262</accession>
<gene>
    <name evidence="1" type="ORF">GOBAR_AA23246</name>
</gene>
<evidence type="ECO:0000313" key="1">
    <source>
        <dbReference type="EMBL" id="PPR97421.1"/>
    </source>
</evidence>
<dbReference type="EMBL" id="KZ665865">
    <property type="protein sequence ID" value="PPR97421.1"/>
    <property type="molecule type" value="Genomic_DNA"/>
</dbReference>
<protein>
    <submittedName>
        <fullName evidence="1">Uncharacterized protein</fullName>
    </submittedName>
</protein>